<dbReference type="PANTHER" id="PTHR30404">
    <property type="entry name" value="N-ACETYLMURAMOYL-L-ALANINE AMIDASE"/>
    <property type="match status" value="1"/>
</dbReference>
<evidence type="ECO:0000256" key="4">
    <source>
        <dbReference type="SAM" id="MobiDB-lite"/>
    </source>
</evidence>
<dbReference type="FunFam" id="3.40.630.40:FF:000005">
    <property type="entry name" value="N-acetylmuramoyl-L-alanine amidase (AmiA)"/>
    <property type="match status" value="1"/>
</dbReference>
<comment type="catalytic activity">
    <reaction evidence="1">
        <text>Hydrolyzes the link between N-acetylmuramoyl residues and L-amino acid residues in certain cell-wall glycopeptides.</text>
        <dbReference type="EC" id="3.5.1.28"/>
    </reaction>
</comment>
<protein>
    <recommendedName>
        <fullName evidence="2">N-acetylmuramoyl-L-alanine amidase</fullName>
        <ecNumber evidence="2">3.5.1.28</ecNumber>
    </recommendedName>
</protein>
<evidence type="ECO:0000259" key="6">
    <source>
        <dbReference type="SMART" id="SM00646"/>
    </source>
</evidence>
<dbReference type="GO" id="GO:0008745">
    <property type="term" value="F:N-acetylmuramoyl-L-alanine amidase activity"/>
    <property type="evidence" value="ECO:0007669"/>
    <property type="project" value="UniProtKB-EC"/>
</dbReference>
<proteinExistence type="predicted"/>
<gene>
    <name evidence="7" type="ORF">DI536_05085</name>
</gene>
<evidence type="ECO:0000256" key="5">
    <source>
        <dbReference type="SAM" id="SignalP"/>
    </source>
</evidence>
<feature type="compositionally biased region" description="Basic and acidic residues" evidence="4">
    <location>
        <begin position="242"/>
        <end position="259"/>
    </location>
</feature>
<evidence type="ECO:0000313" key="7">
    <source>
        <dbReference type="EMBL" id="PZR17724.1"/>
    </source>
</evidence>
<dbReference type="InterPro" id="IPR050695">
    <property type="entry name" value="N-acetylmuramoyl_amidase_3"/>
</dbReference>
<dbReference type="Pfam" id="PF01520">
    <property type="entry name" value="Amidase_3"/>
    <property type="match status" value="1"/>
</dbReference>
<dbReference type="Gene3D" id="3.40.630.40">
    <property type="entry name" value="Zn-dependent exopeptidases"/>
    <property type="match status" value="1"/>
</dbReference>
<feature type="compositionally biased region" description="Acidic residues" evidence="4">
    <location>
        <begin position="260"/>
        <end position="270"/>
    </location>
</feature>
<name>A0A2W5VPN9_9BACT</name>
<feature type="signal peptide" evidence="5">
    <location>
        <begin position="1"/>
        <end position="19"/>
    </location>
</feature>
<dbReference type="SMART" id="SM00646">
    <property type="entry name" value="Ami_3"/>
    <property type="match status" value="1"/>
</dbReference>
<feature type="domain" description="MurNAc-LAA" evidence="6">
    <location>
        <begin position="385"/>
        <end position="536"/>
    </location>
</feature>
<dbReference type="EMBL" id="QFQP01000002">
    <property type="protein sequence ID" value="PZR17724.1"/>
    <property type="molecule type" value="Genomic_DNA"/>
</dbReference>
<evidence type="ECO:0000256" key="3">
    <source>
        <dbReference type="ARBA" id="ARBA00022801"/>
    </source>
</evidence>
<evidence type="ECO:0000313" key="8">
    <source>
        <dbReference type="Proteomes" id="UP000249061"/>
    </source>
</evidence>
<dbReference type="GO" id="GO:0030288">
    <property type="term" value="C:outer membrane-bounded periplasmic space"/>
    <property type="evidence" value="ECO:0007669"/>
    <property type="project" value="TreeGrafter"/>
</dbReference>
<dbReference type="Proteomes" id="UP000249061">
    <property type="component" value="Unassembled WGS sequence"/>
</dbReference>
<comment type="caution">
    <text evidence="7">The sequence shown here is derived from an EMBL/GenBank/DDBJ whole genome shotgun (WGS) entry which is preliminary data.</text>
</comment>
<dbReference type="InterPro" id="IPR002508">
    <property type="entry name" value="MurNAc-LAA_cat"/>
</dbReference>
<evidence type="ECO:0000256" key="1">
    <source>
        <dbReference type="ARBA" id="ARBA00001561"/>
    </source>
</evidence>
<dbReference type="SUPFAM" id="SSF53187">
    <property type="entry name" value="Zn-dependent exopeptidases"/>
    <property type="match status" value="1"/>
</dbReference>
<accession>A0A2W5VPN9</accession>
<reference evidence="7 8" key="1">
    <citation type="submission" date="2017-08" db="EMBL/GenBank/DDBJ databases">
        <title>Infants hospitalized years apart are colonized by the same room-sourced microbial strains.</title>
        <authorList>
            <person name="Brooks B."/>
            <person name="Olm M.R."/>
            <person name="Firek B.A."/>
            <person name="Baker R."/>
            <person name="Thomas B.C."/>
            <person name="Morowitz M.J."/>
            <person name="Banfield J.F."/>
        </authorList>
    </citation>
    <scope>NUCLEOTIDE SEQUENCE [LARGE SCALE GENOMIC DNA]</scope>
    <source>
        <strain evidence="7">S2_003_000_R2_14</strain>
    </source>
</reference>
<dbReference type="Gene3D" id="1.25.40.10">
    <property type="entry name" value="Tetratricopeptide repeat domain"/>
    <property type="match status" value="1"/>
</dbReference>
<keyword evidence="5" id="KW-0732">Signal</keyword>
<feature type="chain" id="PRO_5015994886" description="N-acetylmuramoyl-L-alanine amidase" evidence="5">
    <location>
        <begin position="20"/>
        <end position="549"/>
    </location>
</feature>
<feature type="region of interest" description="Disordered" evidence="4">
    <location>
        <begin position="224"/>
        <end position="270"/>
    </location>
</feature>
<dbReference type="CDD" id="cd02696">
    <property type="entry name" value="MurNAc-LAA"/>
    <property type="match status" value="1"/>
</dbReference>
<dbReference type="InterPro" id="IPR011990">
    <property type="entry name" value="TPR-like_helical_dom_sf"/>
</dbReference>
<dbReference type="AlphaFoldDB" id="A0A2W5VPN9"/>
<dbReference type="EC" id="3.5.1.28" evidence="2"/>
<sequence length="549" mass="60249">MIRAVAITMLLLSSVPARAATADDAFRDAKDAYEKLKKDPKRRGLRHHWQNLAKKFEAIASKHPKSDRAPEALFNAGRLNNELSRISQIDDDRDAAKRAYKKLIDGWPKHKLSDDAAFALAKLLADRENDQQGARKVLEAALPNAGDMKKDITAMLAELPKPVAKVEVVKARPVSAPVAVKAVARVEPEPKKKQRAVVDDEAVASSPDVAEAIRRAIKPLQDLNQVEPTPTPVAVQARRTVPRRDVTPEPSRLSERDEAPASDDVVEEDEPVVASLAERLRDVRVGARQPGKDDADARSRFKKLASAQRDDEISLAQQLGLKVRRVIIDAGHGGHDTGAIGPGGTREKDVALAIAKKLAARLEEAGLEVILTRDDDTFVKLEERTRLANRQKGDLFISVHCNAAPSTKMRGIETYTLNTSSNRYSIRLSARENATTERGVGDLQYILADLATKANTGESSRLADRVQRSLIRNLSADYKGVKDLGTKEALFFVLLGAKMPAILVETSFLSHPEEEERLADEKYQSKVADSIAEAVGGFLEDRNKLAQVD</sequence>
<dbReference type="GO" id="GO:0009253">
    <property type="term" value="P:peptidoglycan catabolic process"/>
    <property type="evidence" value="ECO:0007669"/>
    <property type="project" value="InterPro"/>
</dbReference>
<organism evidence="7 8">
    <name type="scientific">Archangium gephyra</name>
    <dbReference type="NCBI Taxonomy" id="48"/>
    <lineage>
        <taxon>Bacteria</taxon>
        <taxon>Pseudomonadati</taxon>
        <taxon>Myxococcota</taxon>
        <taxon>Myxococcia</taxon>
        <taxon>Myxococcales</taxon>
        <taxon>Cystobacterineae</taxon>
        <taxon>Archangiaceae</taxon>
        <taxon>Archangium</taxon>
    </lineage>
</organism>
<evidence type="ECO:0000256" key="2">
    <source>
        <dbReference type="ARBA" id="ARBA00011901"/>
    </source>
</evidence>
<dbReference type="PANTHER" id="PTHR30404:SF0">
    <property type="entry name" value="N-ACETYLMURAMOYL-L-ALANINE AMIDASE AMIC"/>
    <property type="match status" value="1"/>
</dbReference>
<keyword evidence="3" id="KW-0378">Hydrolase</keyword>